<dbReference type="Proteomes" id="UP000284657">
    <property type="component" value="Unassembled WGS sequence"/>
</dbReference>
<evidence type="ECO:0000256" key="1">
    <source>
        <dbReference type="SAM" id="MobiDB-lite"/>
    </source>
</evidence>
<comment type="caution">
    <text evidence="2">The sequence shown here is derived from an EMBL/GenBank/DDBJ whole genome shotgun (WGS) entry which is preliminary data.</text>
</comment>
<reference evidence="4 5" key="1">
    <citation type="submission" date="2018-07" db="EMBL/GenBank/DDBJ databases">
        <title>Genome sequencing of oomycete isolates from Chile give support for New Zealand origin for Phytophthora kernoviae and make available the first Nothophytophthora sp. genome.</title>
        <authorList>
            <person name="Studholme D.J."/>
            <person name="Sanfuentes E."/>
            <person name="Panda P."/>
            <person name="Hill R."/>
            <person name="Sambles C."/>
            <person name="Grant M."/>
            <person name="Williams N.M."/>
            <person name="Mcdougal R.L."/>
        </authorList>
    </citation>
    <scope>NUCLEOTIDE SEQUENCE [LARGE SCALE GENOMIC DNA]</scope>
    <source>
        <strain evidence="2">Chile6</strain>
        <strain evidence="3">Chile7</strain>
    </source>
</reference>
<organism evidence="2 4">
    <name type="scientific">Phytophthora kernoviae</name>
    <dbReference type="NCBI Taxonomy" id="325452"/>
    <lineage>
        <taxon>Eukaryota</taxon>
        <taxon>Sar</taxon>
        <taxon>Stramenopiles</taxon>
        <taxon>Oomycota</taxon>
        <taxon>Peronosporomycetes</taxon>
        <taxon>Peronosporales</taxon>
        <taxon>Peronosporaceae</taxon>
        <taxon>Phytophthora</taxon>
    </lineage>
</organism>
<evidence type="ECO:0000313" key="4">
    <source>
        <dbReference type="Proteomes" id="UP000277300"/>
    </source>
</evidence>
<dbReference type="CDD" id="cd14686">
    <property type="entry name" value="bZIP"/>
    <property type="match status" value="1"/>
</dbReference>
<evidence type="ECO:0000313" key="3">
    <source>
        <dbReference type="EMBL" id="RLN57734.1"/>
    </source>
</evidence>
<accession>A0A3F2RGK3</accession>
<dbReference type="EMBL" id="MBAD02001167">
    <property type="protein sequence ID" value="RLN57734.1"/>
    <property type="molecule type" value="Genomic_DNA"/>
</dbReference>
<evidence type="ECO:0008006" key="6">
    <source>
        <dbReference type="Google" id="ProtNLM"/>
    </source>
</evidence>
<sequence length="299" mass="34280">MSTSNEWKKARRREQCRINQANYRKRQRQFEQAGSLKLSSTMNADQQVALAMALEACGYAAEARSKRKPVVQSVPSIDPGMTSDEQRKERRREQCRINQANYRKRKRENDPQTMAEINVLEQQIQQLSACKAAVIRCHQDQIDPVQSIGDFYYSLGLDINQLRLPNPQAYQQAHGYSPALQLLLDIQREEFGSMASLKLHWSWYRTQFRVFQFSVTSFERLELGEHVIIKVTGELRLDIFRHGNVCGGKKSGYGEIICPVLHQFEFEKGDQAVTRITSEVDLICGVMASQGHGGLERLL</sequence>
<evidence type="ECO:0000313" key="5">
    <source>
        <dbReference type="Proteomes" id="UP000284657"/>
    </source>
</evidence>
<name>A0A3F2RGK3_9STRA</name>
<feature type="region of interest" description="Disordered" evidence="1">
    <location>
        <begin position="68"/>
        <end position="92"/>
    </location>
</feature>
<dbReference type="AlphaFoldDB" id="A0A3F2RGK3"/>
<protein>
    <recommendedName>
        <fullName evidence="6">BZIP domain-containing protein</fullName>
    </recommendedName>
</protein>
<dbReference type="Proteomes" id="UP000277300">
    <property type="component" value="Unassembled WGS sequence"/>
</dbReference>
<dbReference type="OrthoDB" id="10393029at2759"/>
<proteinExistence type="predicted"/>
<dbReference type="EMBL" id="MBDO02000479">
    <property type="protein sequence ID" value="RLN54871.1"/>
    <property type="molecule type" value="Genomic_DNA"/>
</dbReference>
<evidence type="ECO:0000313" key="2">
    <source>
        <dbReference type="EMBL" id="RLN54871.1"/>
    </source>
</evidence>
<gene>
    <name evidence="3" type="ORF">BBJ29_008886</name>
    <name evidence="2" type="ORF">BBP00_00008739</name>
</gene>